<organism evidence="1 2">
    <name type="scientific">Zarea fungicola</name>
    <dbReference type="NCBI Taxonomy" id="93591"/>
    <lineage>
        <taxon>Eukaryota</taxon>
        <taxon>Fungi</taxon>
        <taxon>Dikarya</taxon>
        <taxon>Ascomycota</taxon>
        <taxon>Pezizomycotina</taxon>
        <taxon>Sordariomycetes</taxon>
        <taxon>Hypocreomycetidae</taxon>
        <taxon>Hypocreales</taxon>
        <taxon>Cordycipitaceae</taxon>
        <taxon>Zarea</taxon>
    </lineage>
</organism>
<protein>
    <submittedName>
        <fullName evidence="1">Uncharacterized protein</fullName>
    </submittedName>
</protein>
<evidence type="ECO:0000313" key="2">
    <source>
        <dbReference type="Proteomes" id="UP001143910"/>
    </source>
</evidence>
<reference evidence="1" key="1">
    <citation type="submission" date="2022-08" db="EMBL/GenBank/DDBJ databases">
        <title>Genome Sequence of Lecanicillium fungicola.</title>
        <authorList>
            <person name="Buettner E."/>
        </authorList>
    </citation>
    <scope>NUCLEOTIDE SEQUENCE</scope>
    <source>
        <strain evidence="1">Babe33</strain>
    </source>
</reference>
<dbReference type="Proteomes" id="UP001143910">
    <property type="component" value="Unassembled WGS sequence"/>
</dbReference>
<proteinExistence type="predicted"/>
<sequence>MRISKIFQATLPFLAVAPSEAAFATYSGSDLVVVIGTKFSQQALNALYDAGVRNIPIDLAGAVHDDLNRIFGAGIFGAGYLISTRYTERALSAGAQGFFSIKWGYASPGDAARAFNQITNYVRTRYKREEDSQTAGDDFFSATGFTVLDDYDSLVSPSLFVNNSVSEVDLTNLGKRQSNTVCFNPSGSSYTNGIFNGVNSDGSTNFDQCESCLGGTRNGC</sequence>
<dbReference type="EMBL" id="JANJQO010000314">
    <property type="protein sequence ID" value="KAJ2979102.1"/>
    <property type="molecule type" value="Genomic_DNA"/>
</dbReference>
<name>A0ACC1NIF1_9HYPO</name>
<gene>
    <name evidence="1" type="ORF">NQ176_g3453</name>
</gene>
<evidence type="ECO:0000313" key="1">
    <source>
        <dbReference type="EMBL" id="KAJ2979102.1"/>
    </source>
</evidence>
<keyword evidence="2" id="KW-1185">Reference proteome</keyword>
<accession>A0ACC1NIF1</accession>
<comment type="caution">
    <text evidence="1">The sequence shown here is derived from an EMBL/GenBank/DDBJ whole genome shotgun (WGS) entry which is preliminary data.</text>
</comment>